<dbReference type="Pfam" id="PF02845">
    <property type="entry name" value="CUE"/>
    <property type="match status" value="1"/>
</dbReference>
<feature type="compositionally biased region" description="Basic and acidic residues" evidence="13">
    <location>
        <begin position="539"/>
        <end position="549"/>
    </location>
</feature>
<feature type="compositionally biased region" description="Basic and acidic residues" evidence="13">
    <location>
        <begin position="563"/>
        <end position="572"/>
    </location>
</feature>
<evidence type="ECO:0000256" key="1">
    <source>
        <dbReference type="ARBA" id="ARBA00004586"/>
    </source>
</evidence>
<evidence type="ECO:0000256" key="11">
    <source>
        <dbReference type="ARBA" id="ARBA00061383"/>
    </source>
</evidence>
<evidence type="ECO:0000256" key="3">
    <source>
        <dbReference type="ARBA" id="ARBA00022692"/>
    </source>
</evidence>
<evidence type="ECO:0000256" key="6">
    <source>
        <dbReference type="ARBA" id="ARBA00022989"/>
    </source>
</evidence>
<dbReference type="InterPro" id="IPR007282">
    <property type="entry name" value="NOT2/3/5_C"/>
</dbReference>
<evidence type="ECO:0000256" key="8">
    <source>
        <dbReference type="ARBA" id="ARBA00023136"/>
    </source>
</evidence>
<feature type="compositionally biased region" description="Low complexity" evidence="13">
    <location>
        <begin position="550"/>
        <end position="561"/>
    </location>
</feature>
<proteinExistence type="inferred from homology"/>
<evidence type="ECO:0000256" key="2">
    <source>
        <dbReference type="ARBA" id="ARBA00007682"/>
    </source>
</evidence>
<comment type="similarity">
    <text evidence="11">Belongs to the CUE1 family.</text>
</comment>
<name>A0A423WNB9_CYTCH</name>
<reference evidence="15 16" key="1">
    <citation type="submission" date="2015-09" db="EMBL/GenBank/DDBJ databases">
        <title>Host preference determinants of Valsa canker pathogens revealed by comparative genomics.</title>
        <authorList>
            <person name="Yin Z."/>
            <person name="Huang L."/>
        </authorList>
    </citation>
    <scope>NUCLEOTIDE SEQUENCE [LARGE SCALE GENOMIC DNA]</scope>
    <source>
        <strain evidence="15 16">YSFL</strain>
    </source>
</reference>
<dbReference type="InterPro" id="IPR040168">
    <property type="entry name" value="Not2/3/5"/>
</dbReference>
<dbReference type="Gene3D" id="1.10.8.10">
    <property type="entry name" value="DNA helicase RuvA subunit, C-terminal domain"/>
    <property type="match status" value="1"/>
</dbReference>
<evidence type="ECO:0000256" key="4">
    <source>
        <dbReference type="ARBA" id="ARBA00022786"/>
    </source>
</evidence>
<dbReference type="FunFam" id="1.10.8.10:FF:000050">
    <property type="entry name" value="Related to AMFR protein"/>
    <property type="match status" value="1"/>
</dbReference>
<keyword evidence="4" id="KW-0833">Ubl conjugation pathway</keyword>
<feature type="compositionally biased region" description="Pro residues" evidence="13">
    <location>
        <begin position="20"/>
        <end position="32"/>
    </location>
</feature>
<keyword evidence="3" id="KW-0812">Transmembrane</keyword>
<comment type="similarity">
    <text evidence="2">Belongs to the CNOT2/3/5 family.</text>
</comment>
<keyword evidence="6" id="KW-1133">Transmembrane helix</keyword>
<evidence type="ECO:0000313" key="15">
    <source>
        <dbReference type="EMBL" id="ROW04999.1"/>
    </source>
</evidence>
<dbReference type="GO" id="GO:0006355">
    <property type="term" value="P:regulation of DNA-templated transcription"/>
    <property type="evidence" value="ECO:0007669"/>
    <property type="project" value="InterPro"/>
</dbReference>
<keyword evidence="5" id="KW-0256">Endoplasmic reticulum</keyword>
<feature type="region of interest" description="Disordered" evidence="13">
    <location>
        <begin position="497"/>
        <end position="572"/>
    </location>
</feature>
<dbReference type="InterPro" id="IPR003892">
    <property type="entry name" value="CUE"/>
</dbReference>
<feature type="domain" description="CUE" evidence="14">
    <location>
        <begin position="453"/>
        <end position="496"/>
    </location>
</feature>
<dbReference type="SMART" id="SM00546">
    <property type="entry name" value="CUE"/>
    <property type="match status" value="1"/>
</dbReference>
<dbReference type="PANTHER" id="PTHR23326">
    <property type="entry name" value="CCR4 NOT-RELATED"/>
    <property type="match status" value="1"/>
</dbReference>
<dbReference type="AlphaFoldDB" id="A0A423WNB9"/>
<dbReference type="STRING" id="252740.A0A423WNB9"/>
<evidence type="ECO:0000259" key="14">
    <source>
        <dbReference type="PROSITE" id="PS51140"/>
    </source>
</evidence>
<evidence type="ECO:0000256" key="5">
    <source>
        <dbReference type="ARBA" id="ARBA00022824"/>
    </source>
</evidence>
<dbReference type="SUPFAM" id="SSF46934">
    <property type="entry name" value="UBA-like"/>
    <property type="match status" value="1"/>
</dbReference>
<feature type="compositionally biased region" description="Polar residues" evidence="13">
    <location>
        <begin position="74"/>
        <end position="94"/>
    </location>
</feature>
<feature type="region of interest" description="Disordered" evidence="13">
    <location>
        <begin position="124"/>
        <end position="143"/>
    </location>
</feature>
<keyword evidence="16" id="KW-1185">Reference proteome</keyword>
<comment type="caution">
    <text evidence="15">The sequence shown here is derived from an EMBL/GenBank/DDBJ whole genome shotgun (WGS) entry which is preliminary data.</text>
</comment>
<dbReference type="GO" id="GO:0030015">
    <property type="term" value="C:CCR4-NOT core complex"/>
    <property type="evidence" value="ECO:0007669"/>
    <property type="project" value="InterPro"/>
</dbReference>
<gene>
    <name evidence="15" type="ORF">VSDG_00083</name>
</gene>
<feature type="region of interest" description="Disordered" evidence="13">
    <location>
        <begin position="51"/>
        <end position="117"/>
    </location>
</feature>
<keyword evidence="9" id="KW-0804">Transcription</keyword>
<sequence>MTISGAPSRPKLVPRLKTSAPPPTPLQQPSAPPMAKSWSQVARGDFKEDIFKKRKKKEEANVKPRHVPGYRNVAITTGFGSQASIGQPQQSQASGGDEFPPLNRNGNGDIGQERVAGMMPSLNLGSQTAVASPPGQARSSGNGLLNAVTANTRASEARSPVGARPSEGRSSITEDDMRQNPTFRDDGSASQPALSDAQGQPIEMRNPLATLGIDGSSNKASEVPAEPAALAAQDPLVGMSEGDKWGIKGLLTLMAKYPSYHALAHGMNPAELGLDLASDGPISTQTFSLTSHEAPKPLLPKFSLPECYTVRNTQPIEQKMPNFTEETLLYMFYANPQDKHQYLAAQQLYSRGWRWHKVHCFWLTKDIEMQPLSISPEAERGYYVIWNTKEWVRERNSFCDTLILRPSQTSTKDLIHRDQNEAVSGKSLIIRYLFFSSPAGNQQPRDSLSQIRQREAAVERIQQMFPQVDRRTILWDLQRNGGSIAATTEKLLSGRIETPPITFQPPPPPGSNGASSSAATSRTGKPAEKPTQPNLIQRYRLEDKVREQSEQSSEEAAAKKWSSNKEERQTLLQKRRDEMILAARRKMEAKIAAEQAAASGSA</sequence>
<dbReference type="GO" id="GO:0005789">
    <property type="term" value="C:endoplasmic reticulum membrane"/>
    <property type="evidence" value="ECO:0007669"/>
    <property type="project" value="UniProtKB-SubCell"/>
</dbReference>
<feature type="compositionally biased region" description="Basic and acidic residues" evidence="13">
    <location>
        <begin position="51"/>
        <end position="62"/>
    </location>
</feature>
<organism evidence="15 16">
    <name type="scientific">Cytospora chrysosperma</name>
    <name type="common">Cytospora canker fungus</name>
    <name type="synonym">Sphaeria chrysosperma</name>
    <dbReference type="NCBI Taxonomy" id="252740"/>
    <lineage>
        <taxon>Eukaryota</taxon>
        <taxon>Fungi</taxon>
        <taxon>Dikarya</taxon>
        <taxon>Ascomycota</taxon>
        <taxon>Pezizomycotina</taxon>
        <taxon>Sordariomycetes</taxon>
        <taxon>Sordariomycetidae</taxon>
        <taxon>Diaporthales</taxon>
        <taxon>Cytosporaceae</taxon>
        <taxon>Cytospora</taxon>
    </lineage>
</organism>
<feature type="compositionally biased region" description="Basic and acidic residues" evidence="13">
    <location>
        <begin position="175"/>
        <end position="187"/>
    </location>
</feature>
<dbReference type="Gene3D" id="2.30.30.1020">
    <property type="entry name" value="CCR4-NOT complex subunit 2/3/5, C-terminal domain"/>
    <property type="match status" value="1"/>
</dbReference>
<evidence type="ECO:0000256" key="9">
    <source>
        <dbReference type="ARBA" id="ARBA00023163"/>
    </source>
</evidence>
<feature type="compositionally biased region" description="Low complexity" evidence="13">
    <location>
        <begin position="511"/>
        <end position="524"/>
    </location>
</feature>
<comment type="subcellular location">
    <subcellularLocation>
        <location evidence="10">Endomembrane system</location>
        <topology evidence="10">Single-pass membrane protein</topology>
    </subcellularLocation>
    <subcellularLocation>
        <location evidence="1">Endoplasmic reticulum membrane</location>
    </subcellularLocation>
</comment>
<evidence type="ECO:0000256" key="7">
    <source>
        <dbReference type="ARBA" id="ARBA00023015"/>
    </source>
</evidence>
<dbReference type="OrthoDB" id="258627at2759"/>
<evidence type="ECO:0000256" key="13">
    <source>
        <dbReference type="SAM" id="MobiDB-lite"/>
    </source>
</evidence>
<dbReference type="EMBL" id="LJZO01000001">
    <property type="protein sequence ID" value="ROW04999.1"/>
    <property type="molecule type" value="Genomic_DNA"/>
</dbReference>
<evidence type="ECO:0000256" key="12">
    <source>
        <dbReference type="ARBA" id="ARBA00072899"/>
    </source>
</evidence>
<evidence type="ECO:0000313" key="16">
    <source>
        <dbReference type="Proteomes" id="UP000284375"/>
    </source>
</evidence>
<dbReference type="GO" id="GO:0043130">
    <property type="term" value="F:ubiquitin binding"/>
    <property type="evidence" value="ECO:0007669"/>
    <property type="project" value="InterPro"/>
</dbReference>
<dbReference type="InterPro" id="IPR038635">
    <property type="entry name" value="CCR4-NOT_su2/3/5_C_sf"/>
</dbReference>
<dbReference type="PROSITE" id="PS51140">
    <property type="entry name" value="CUE"/>
    <property type="match status" value="1"/>
</dbReference>
<dbReference type="Pfam" id="PF04153">
    <property type="entry name" value="NOT2_3_5_C"/>
    <property type="match status" value="1"/>
</dbReference>
<protein>
    <recommendedName>
        <fullName evidence="12">Coupling of ubiquitin conjugation to ER degradation protein 1</fullName>
    </recommendedName>
</protein>
<feature type="region of interest" description="Disordered" evidence="13">
    <location>
        <begin position="151"/>
        <end position="202"/>
    </location>
</feature>
<keyword evidence="7" id="KW-0805">Transcription regulation</keyword>
<accession>A0A423WNB9</accession>
<feature type="region of interest" description="Disordered" evidence="13">
    <location>
        <begin position="1"/>
        <end position="38"/>
    </location>
</feature>
<dbReference type="InterPro" id="IPR009060">
    <property type="entry name" value="UBA-like_sf"/>
</dbReference>
<keyword evidence="8" id="KW-0472">Membrane</keyword>
<dbReference type="Proteomes" id="UP000284375">
    <property type="component" value="Unassembled WGS sequence"/>
</dbReference>
<dbReference type="CDD" id="cd14424">
    <property type="entry name" value="CUE_Cue1p_like"/>
    <property type="match status" value="1"/>
</dbReference>
<dbReference type="GO" id="GO:0000289">
    <property type="term" value="P:nuclear-transcribed mRNA poly(A) tail shortening"/>
    <property type="evidence" value="ECO:0007669"/>
    <property type="project" value="UniProtKB-ARBA"/>
</dbReference>
<evidence type="ECO:0000256" key="10">
    <source>
        <dbReference type="ARBA" id="ARBA00037847"/>
    </source>
</evidence>